<name>A0A0E9PC25_ANGAN</name>
<dbReference type="PROSITE" id="PS51257">
    <property type="entry name" value="PROKAR_LIPOPROTEIN"/>
    <property type="match status" value="1"/>
</dbReference>
<reference evidence="1" key="2">
    <citation type="journal article" date="2015" name="Fish Shellfish Immunol.">
        <title>Early steps in the European eel (Anguilla anguilla)-Vibrio vulnificus interaction in the gills: Role of the RtxA13 toxin.</title>
        <authorList>
            <person name="Callol A."/>
            <person name="Pajuelo D."/>
            <person name="Ebbesson L."/>
            <person name="Teles M."/>
            <person name="MacKenzie S."/>
            <person name="Amaro C."/>
        </authorList>
    </citation>
    <scope>NUCLEOTIDE SEQUENCE</scope>
</reference>
<proteinExistence type="predicted"/>
<organism evidence="1">
    <name type="scientific">Anguilla anguilla</name>
    <name type="common">European freshwater eel</name>
    <name type="synonym">Muraena anguilla</name>
    <dbReference type="NCBI Taxonomy" id="7936"/>
    <lineage>
        <taxon>Eukaryota</taxon>
        <taxon>Metazoa</taxon>
        <taxon>Chordata</taxon>
        <taxon>Craniata</taxon>
        <taxon>Vertebrata</taxon>
        <taxon>Euteleostomi</taxon>
        <taxon>Actinopterygii</taxon>
        <taxon>Neopterygii</taxon>
        <taxon>Teleostei</taxon>
        <taxon>Anguilliformes</taxon>
        <taxon>Anguillidae</taxon>
        <taxon>Anguilla</taxon>
    </lineage>
</organism>
<sequence length="26" mass="2818">MVQLKLRAVHSLASSVLACDCRCNAE</sequence>
<accession>A0A0E9PC25</accession>
<evidence type="ECO:0000313" key="1">
    <source>
        <dbReference type="EMBL" id="JAH01600.1"/>
    </source>
</evidence>
<reference evidence="1" key="1">
    <citation type="submission" date="2014-11" db="EMBL/GenBank/DDBJ databases">
        <authorList>
            <person name="Amaro Gonzalez C."/>
        </authorList>
    </citation>
    <scope>NUCLEOTIDE SEQUENCE</scope>
</reference>
<protein>
    <submittedName>
        <fullName evidence="1">Uncharacterized protein</fullName>
    </submittedName>
</protein>
<dbReference type="AlphaFoldDB" id="A0A0E9PC25"/>
<dbReference type="EMBL" id="GBXM01106977">
    <property type="protein sequence ID" value="JAH01600.1"/>
    <property type="molecule type" value="Transcribed_RNA"/>
</dbReference>